<feature type="signal peptide" evidence="1">
    <location>
        <begin position="1"/>
        <end position="21"/>
    </location>
</feature>
<accession>A0AAE2ZGQ8</accession>
<dbReference type="Proteomes" id="UP001196509">
    <property type="component" value="Unassembled WGS sequence"/>
</dbReference>
<comment type="caution">
    <text evidence="2">The sequence shown here is derived from an EMBL/GenBank/DDBJ whole genome shotgun (WGS) entry which is preliminary data.</text>
</comment>
<protein>
    <submittedName>
        <fullName evidence="2">DUF2092 domain-containing protein</fullName>
    </submittedName>
</protein>
<organism evidence="2 3">
    <name type="scientific">Flavimaribacter sediminis</name>
    <dbReference type="NCBI Taxonomy" id="2865987"/>
    <lineage>
        <taxon>Bacteria</taxon>
        <taxon>Pseudomonadati</taxon>
        <taxon>Pseudomonadota</taxon>
        <taxon>Alphaproteobacteria</taxon>
        <taxon>Hyphomicrobiales</taxon>
        <taxon>Rhizobiaceae</taxon>
        <taxon>Flavimaribacter</taxon>
    </lineage>
</organism>
<keyword evidence="1" id="KW-0732">Signal</keyword>
<keyword evidence="3" id="KW-1185">Reference proteome</keyword>
<dbReference type="Pfam" id="PF09865">
    <property type="entry name" value="DUF2092"/>
    <property type="match status" value="1"/>
</dbReference>
<evidence type="ECO:0000313" key="3">
    <source>
        <dbReference type="Proteomes" id="UP001196509"/>
    </source>
</evidence>
<evidence type="ECO:0000313" key="2">
    <source>
        <dbReference type="EMBL" id="MBW8636289.1"/>
    </source>
</evidence>
<dbReference type="InterPro" id="IPR019207">
    <property type="entry name" value="DUF2092"/>
</dbReference>
<reference evidence="2" key="1">
    <citation type="submission" date="2021-08" db="EMBL/GenBank/DDBJ databases">
        <title>Hoeflea bacterium WL0058 sp. nov., isolated from the sediment.</title>
        <authorList>
            <person name="Wang L."/>
            <person name="Zhang D."/>
        </authorList>
    </citation>
    <scope>NUCLEOTIDE SEQUENCE</scope>
    <source>
        <strain evidence="2">WL0058</strain>
    </source>
</reference>
<feature type="chain" id="PRO_5042041435" evidence="1">
    <location>
        <begin position="22"/>
        <end position="253"/>
    </location>
</feature>
<dbReference type="AlphaFoldDB" id="A0AAE2ZGQ8"/>
<sequence length="253" mass="28577">MKTLVAAVFAASLGSATPAVAQSTDIETQATEIVLNSAKFLASQPAFSFSWFVTFDEVTEDQKITYIRSGNTLMVRDSGFYSRTEREDTLRDYYWDGSEFTIFSPNEDFYASTEFSGSFDDLVEAVREKTGTVLPMWSILSETFPNDVLSDVEAAAYLGTTLIAGQEAHHIVFREAEEDWQVWISADDEAPWPLMLFGTRRTDPEDPQYRVFMSDWNAEPDTDPAQFRFEPDEGALRLYFPQLSAMTKSSSDQ</sequence>
<evidence type="ECO:0000256" key="1">
    <source>
        <dbReference type="SAM" id="SignalP"/>
    </source>
</evidence>
<name>A0AAE2ZGQ8_9HYPH</name>
<dbReference type="RefSeq" id="WP_220226986.1">
    <property type="nucleotide sequence ID" value="NZ_JAICBX010000001.1"/>
</dbReference>
<dbReference type="EMBL" id="JAICBX010000001">
    <property type="protein sequence ID" value="MBW8636289.1"/>
    <property type="molecule type" value="Genomic_DNA"/>
</dbReference>
<proteinExistence type="predicted"/>
<gene>
    <name evidence="2" type="ORF">K1W69_03735</name>
</gene>